<gene>
    <name evidence="13" type="ORF">BWQ96_02874</name>
</gene>
<organism evidence="13 14">
    <name type="scientific">Gracilariopsis chorda</name>
    <dbReference type="NCBI Taxonomy" id="448386"/>
    <lineage>
        <taxon>Eukaryota</taxon>
        <taxon>Rhodophyta</taxon>
        <taxon>Florideophyceae</taxon>
        <taxon>Rhodymeniophycidae</taxon>
        <taxon>Gracilariales</taxon>
        <taxon>Gracilariaceae</taxon>
        <taxon>Gracilariopsis</taxon>
    </lineage>
</organism>
<evidence type="ECO:0000313" key="14">
    <source>
        <dbReference type="Proteomes" id="UP000247409"/>
    </source>
</evidence>
<feature type="transmembrane region" description="Helical" evidence="11">
    <location>
        <begin position="464"/>
        <end position="487"/>
    </location>
</feature>
<evidence type="ECO:0000256" key="5">
    <source>
        <dbReference type="ARBA" id="ARBA00022989"/>
    </source>
</evidence>
<name>A0A2V3IZ26_9FLOR</name>
<evidence type="ECO:0000256" key="10">
    <source>
        <dbReference type="SAM" id="MobiDB-lite"/>
    </source>
</evidence>
<dbReference type="OrthoDB" id="441412at2759"/>
<feature type="transmembrane region" description="Helical" evidence="11">
    <location>
        <begin position="267"/>
        <end position="293"/>
    </location>
</feature>
<evidence type="ECO:0000256" key="4">
    <source>
        <dbReference type="ARBA" id="ARBA00022692"/>
    </source>
</evidence>
<dbReference type="STRING" id="448386.A0A2V3IZ26"/>
<dbReference type="InterPro" id="IPR018422">
    <property type="entry name" value="Cation/H_exchanger_CPA1"/>
</dbReference>
<dbReference type="InterPro" id="IPR006153">
    <property type="entry name" value="Cation/H_exchanger_TM"/>
</dbReference>
<dbReference type="Proteomes" id="UP000247409">
    <property type="component" value="Unassembled WGS sequence"/>
</dbReference>
<keyword evidence="7" id="KW-0406">Ion transport</keyword>
<evidence type="ECO:0000256" key="6">
    <source>
        <dbReference type="ARBA" id="ARBA00023053"/>
    </source>
</evidence>
<dbReference type="PANTHER" id="PTHR10110">
    <property type="entry name" value="SODIUM/HYDROGEN EXCHANGER"/>
    <property type="match status" value="1"/>
</dbReference>
<dbReference type="GO" id="GO:0051453">
    <property type="term" value="P:regulation of intracellular pH"/>
    <property type="evidence" value="ECO:0007669"/>
    <property type="project" value="TreeGrafter"/>
</dbReference>
<dbReference type="PANTHER" id="PTHR10110:SF86">
    <property type="entry name" value="SODIUM_HYDROGEN EXCHANGER 7"/>
    <property type="match status" value="1"/>
</dbReference>
<keyword evidence="9" id="KW-0739">Sodium transport</keyword>
<dbReference type="GO" id="GO:0098719">
    <property type="term" value="P:sodium ion import across plasma membrane"/>
    <property type="evidence" value="ECO:0007669"/>
    <property type="project" value="TreeGrafter"/>
</dbReference>
<proteinExistence type="predicted"/>
<evidence type="ECO:0000256" key="3">
    <source>
        <dbReference type="ARBA" id="ARBA00022475"/>
    </source>
</evidence>
<keyword evidence="3" id="KW-1003">Cell membrane</keyword>
<comment type="caution">
    <text evidence="13">The sequence shown here is derived from an EMBL/GenBank/DDBJ whole genome shotgun (WGS) entry which is preliminary data.</text>
</comment>
<feature type="region of interest" description="Disordered" evidence="10">
    <location>
        <begin position="1027"/>
        <end position="1066"/>
    </location>
</feature>
<evidence type="ECO:0000256" key="2">
    <source>
        <dbReference type="ARBA" id="ARBA00022448"/>
    </source>
</evidence>
<keyword evidence="6" id="KW-0915">Sodium</keyword>
<keyword evidence="8 11" id="KW-0472">Membrane</keyword>
<feature type="transmembrane region" description="Helical" evidence="11">
    <location>
        <begin position="393"/>
        <end position="418"/>
    </location>
</feature>
<feature type="transmembrane region" description="Helical" evidence="11">
    <location>
        <begin position="324"/>
        <end position="345"/>
    </location>
</feature>
<dbReference type="Gene3D" id="6.10.140.1330">
    <property type="match status" value="1"/>
</dbReference>
<dbReference type="GO" id="GO:0015386">
    <property type="term" value="F:potassium:proton antiporter activity"/>
    <property type="evidence" value="ECO:0007669"/>
    <property type="project" value="TreeGrafter"/>
</dbReference>
<feature type="transmembrane region" description="Helical" evidence="11">
    <location>
        <begin position="73"/>
        <end position="93"/>
    </location>
</feature>
<feature type="transmembrane region" description="Helical" evidence="11">
    <location>
        <begin position="357"/>
        <end position="381"/>
    </location>
</feature>
<dbReference type="GO" id="GO:0005886">
    <property type="term" value="C:plasma membrane"/>
    <property type="evidence" value="ECO:0007669"/>
    <property type="project" value="UniProtKB-SubCell"/>
</dbReference>
<evidence type="ECO:0000313" key="13">
    <source>
        <dbReference type="EMBL" id="PXF47394.1"/>
    </source>
</evidence>
<dbReference type="GO" id="GO:0015385">
    <property type="term" value="F:sodium:proton antiporter activity"/>
    <property type="evidence" value="ECO:0007669"/>
    <property type="project" value="InterPro"/>
</dbReference>
<sequence>MDAALVSLVRSGAKGASKICAESASRCKLQNINNCSPDGVIDLCSKNFTIIIFPFFALFIGVISMPLSKSVHISYTLFILIVGIILGLLGCGVELGLLSTSLRQWVHLHPPTIFFYVFLAPLIFEASFNTRWHVFKKLLAPILTAAFVIVGLQVALIGFFQKIVIRTPEWSWWSALMFGAMLSATDPISVTATLKSLGASEALNTLIEGESLVNDGSAFVLWEQFFENAVIDAETAAESTTELATEAAKVVVRNTAGEETTKSAGEIIGAIFQLSIGGMVMGVAFGLVALIILSSVYDEFEVETSVTVIVAFLGFWTAQAPSKLSGVIANVASGLVISAFGRHLITPAVRGPLAEFWELLGWIANTIVFVHAGVLLSAFTWSCAGTPHGVEDYAYILAWYLYLQVIRMGLFLLFRPLMSFRNKWLGWREAFVVGFSGLRGAVSLILALEVAGSSVLPEGVKSRVVLWTTGIVALSLLVNGFLIKPLIHVMKLDRAEKSREEFMHRARAVMVQRTLHILDNISVESSYKGVRWSYVIKNVLPSEWLHEAEHVSGYRNAVEQLLDNAPASTRVSLEHVRNEERQKIMHTQVNRRISMDIPTLGLRPSPTLSPRLNQEFHPNIRTSMSNAPFQLNPVGGQVPGDTPGRSPTVPANMNDLNPPFPPISIGMAAMPTPSRFSMENAPGMQHRKSIDADVLRYRTTRLSIGQPQPQEARTAASIHKEVAQRYRELDEHMDDYEETEKDREVRRRLLTAILSHVRAINNASLVEYSVLINLEEDVQRALDANEEGRDYDLFSFLDFGNREKTEVFYRAYLRLIEGKKLRGEASITTTVVVFGILTSILREEMLFDSPRIQTQAEKLYQGAAAMLNRLEALNPYAFGWVNSQFAIYMTEHAQDSVLSDLRASGVVDEQEFKVIHEELIEVRRKHVRSRQSLFSRSTLPPIPKPRALLREHPLFASLSPRMLSEIVDRYGVLVHLKGGQALQAEKGSLVLVLQGAIRPLEDTVLPDRFASQVRRTTTGTAQIDLNGASTAAQGVPRAIDTSRRGSSSEEASGDTPEKEDDTMVPHSSGSTMHWCFPSHNAFCGPSVILHSHNSQGARCAVAQERTVETQFGCCEIANSATVFTLPVLQVKQLARASEDFRLEITRSLAREIVLESVADQRPYALTHFMEASSLDITTVVGRAFRVLERLPYMSVVALHSGELSSLHLQGPGVLLNGTVRVSIVDTSGLVGAVNLLHEELTGPALLPAGGLILQETMPRENTEASKDVADDDDMSFRTVVEAATTAADVLEFDDDDSSGKGRVVAHVLIETLSQTDHSALQRLRRWTMSDIMVDMNGRFGMYRHVELASLVDTKVE</sequence>
<evidence type="ECO:0000256" key="9">
    <source>
        <dbReference type="ARBA" id="ARBA00023201"/>
    </source>
</evidence>
<evidence type="ECO:0000256" key="8">
    <source>
        <dbReference type="ARBA" id="ARBA00023136"/>
    </source>
</evidence>
<feature type="transmembrane region" description="Helical" evidence="11">
    <location>
        <begin position="48"/>
        <end position="67"/>
    </location>
</feature>
<evidence type="ECO:0000256" key="1">
    <source>
        <dbReference type="ARBA" id="ARBA00004651"/>
    </source>
</evidence>
<keyword evidence="2" id="KW-0813">Transport</keyword>
<evidence type="ECO:0000256" key="7">
    <source>
        <dbReference type="ARBA" id="ARBA00023065"/>
    </source>
</evidence>
<feature type="domain" description="Cation/H+ exchanger transmembrane" evidence="12">
    <location>
        <begin position="59"/>
        <end position="487"/>
    </location>
</feature>
<feature type="transmembrane region" description="Helical" evidence="11">
    <location>
        <begin position="138"/>
        <end position="160"/>
    </location>
</feature>
<reference evidence="13 14" key="1">
    <citation type="journal article" date="2018" name="Mol. Biol. Evol.">
        <title>Analysis of the draft genome of the red seaweed Gracilariopsis chorda provides insights into genome size evolution in Rhodophyta.</title>
        <authorList>
            <person name="Lee J."/>
            <person name="Yang E.C."/>
            <person name="Graf L."/>
            <person name="Yang J.H."/>
            <person name="Qiu H."/>
            <person name="Zel Zion U."/>
            <person name="Chan C.X."/>
            <person name="Stephens T.G."/>
            <person name="Weber A.P.M."/>
            <person name="Boo G.H."/>
            <person name="Boo S.M."/>
            <person name="Kim K.M."/>
            <person name="Shin Y."/>
            <person name="Jung M."/>
            <person name="Lee S.J."/>
            <person name="Yim H.S."/>
            <person name="Lee J.H."/>
            <person name="Bhattacharya D."/>
            <person name="Yoon H.S."/>
        </authorList>
    </citation>
    <scope>NUCLEOTIDE SEQUENCE [LARGE SCALE GENOMIC DNA]</scope>
    <source>
        <strain evidence="13 14">SKKU-2015</strain>
        <tissue evidence="13">Whole body</tissue>
    </source>
</reference>
<evidence type="ECO:0000256" key="11">
    <source>
        <dbReference type="SAM" id="Phobius"/>
    </source>
</evidence>
<protein>
    <submittedName>
        <fullName evidence="13">Sodium/hydrogen exchanger 7</fullName>
    </submittedName>
</protein>
<keyword evidence="4 11" id="KW-0812">Transmembrane</keyword>
<keyword evidence="5 11" id="KW-1133">Transmembrane helix</keyword>
<evidence type="ECO:0000259" key="12">
    <source>
        <dbReference type="Pfam" id="PF00999"/>
    </source>
</evidence>
<accession>A0A2V3IZ26</accession>
<feature type="transmembrane region" description="Helical" evidence="11">
    <location>
        <begin position="113"/>
        <end position="132"/>
    </location>
</feature>
<keyword evidence="14" id="KW-1185">Reference proteome</keyword>
<dbReference type="Pfam" id="PF00999">
    <property type="entry name" value="Na_H_Exchanger"/>
    <property type="match status" value="1"/>
</dbReference>
<comment type="subcellular location">
    <subcellularLocation>
        <location evidence="1">Cell membrane</location>
        <topology evidence="1">Multi-pass membrane protein</topology>
    </subcellularLocation>
</comment>
<dbReference type="EMBL" id="NBIV01000025">
    <property type="protein sequence ID" value="PXF47394.1"/>
    <property type="molecule type" value="Genomic_DNA"/>
</dbReference>